<feature type="region of interest" description="Disordered" evidence="2">
    <location>
        <begin position="1"/>
        <end position="32"/>
    </location>
</feature>
<keyword evidence="4" id="KW-0418">Kinase</keyword>
<evidence type="ECO:0000256" key="1">
    <source>
        <dbReference type="PROSITE-ProRule" id="PRU10141"/>
    </source>
</evidence>
<evidence type="ECO:0000256" key="2">
    <source>
        <dbReference type="SAM" id="MobiDB-lite"/>
    </source>
</evidence>
<protein>
    <submittedName>
        <fullName evidence="4">Serine/threonine-protein kinase pix13, variant 3</fullName>
    </submittedName>
</protein>
<proteinExistence type="predicted"/>
<dbReference type="InterPro" id="IPR050823">
    <property type="entry name" value="Plant_Ser_Thr_Prot_Kinase"/>
</dbReference>
<gene>
    <name evidence="4" type="ORF">KIW84_043164</name>
</gene>
<dbReference type="InterPro" id="IPR017441">
    <property type="entry name" value="Protein_kinase_ATP_BS"/>
</dbReference>
<evidence type="ECO:0000313" key="4">
    <source>
        <dbReference type="EMBL" id="KAI5418827.1"/>
    </source>
</evidence>
<dbReference type="AlphaFoldDB" id="A0A9D4XED3"/>
<dbReference type="PROSITE" id="PS50011">
    <property type="entry name" value="PROTEIN_KINASE_DOM"/>
    <property type="match status" value="1"/>
</dbReference>
<evidence type="ECO:0000313" key="5">
    <source>
        <dbReference type="Proteomes" id="UP001058974"/>
    </source>
</evidence>
<accession>A0A9D4XED3</accession>
<keyword evidence="1" id="KW-0547">Nucleotide-binding</keyword>
<dbReference type="Proteomes" id="UP001058974">
    <property type="component" value="Chromosome 4"/>
</dbReference>
<feature type="compositionally biased region" description="Polar residues" evidence="2">
    <location>
        <begin position="11"/>
        <end position="32"/>
    </location>
</feature>
<keyword evidence="1" id="KW-0067">ATP-binding</keyword>
<name>A0A9D4XED3_PEA</name>
<evidence type="ECO:0000259" key="3">
    <source>
        <dbReference type="PROSITE" id="PS50011"/>
    </source>
</evidence>
<dbReference type="GO" id="GO:0005524">
    <property type="term" value="F:ATP binding"/>
    <property type="evidence" value="ECO:0007669"/>
    <property type="project" value="UniProtKB-UniRule"/>
</dbReference>
<dbReference type="GO" id="GO:0004672">
    <property type="term" value="F:protein kinase activity"/>
    <property type="evidence" value="ECO:0007669"/>
    <property type="project" value="InterPro"/>
</dbReference>
<keyword evidence="5" id="KW-1185">Reference proteome</keyword>
<comment type="caution">
    <text evidence="4">The sequence shown here is derived from an EMBL/GenBank/DDBJ whole genome shotgun (WGS) entry which is preliminary data.</text>
</comment>
<dbReference type="Gene3D" id="3.30.200.20">
    <property type="entry name" value="Phosphorylase Kinase, domain 1"/>
    <property type="match status" value="1"/>
</dbReference>
<sequence length="142" mass="15129">MIKMLGDQLEQEPSSTSTVGFSATTSSAGRSQISEIASGSIDSVTEGSLRVPSSPDGQILERPNLKVFSYADLKSATRNFKPDTLLGEGGFGKVYKGWLVEKTLAPAKAGSGMIVAIKKLNSESTQGFQEWQASLFSTLLSY</sequence>
<dbReference type="PROSITE" id="PS00107">
    <property type="entry name" value="PROTEIN_KINASE_ATP"/>
    <property type="match status" value="1"/>
</dbReference>
<feature type="domain" description="Protein kinase" evidence="3">
    <location>
        <begin position="80"/>
        <end position="142"/>
    </location>
</feature>
<dbReference type="PANTHER" id="PTHR45621">
    <property type="entry name" value="OS01G0588500 PROTEIN-RELATED"/>
    <property type="match status" value="1"/>
</dbReference>
<feature type="binding site" evidence="1">
    <location>
        <position position="119"/>
    </location>
    <ligand>
        <name>ATP</name>
        <dbReference type="ChEBI" id="CHEBI:30616"/>
    </ligand>
</feature>
<dbReference type="EMBL" id="JAMSHJ010000004">
    <property type="protein sequence ID" value="KAI5418827.1"/>
    <property type="molecule type" value="Genomic_DNA"/>
</dbReference>
<dbReference type="Gramene" id="Psat04G0316400-T3">
    <property type="protein sequence ID" value="KAI5418827.1"/>
    <property type="gene ID" value="KIW84_043164"/>
</dbReference>
<dbReference type="SUPFAM" id="SSF56112">
    <property type="entry name" value="Protein kinase-like (PK-like)"/>
    <property type="match status" value="1"/>
</dbReference>
<dbReference type="InterPro" id="IPR011009">
    <property type="entry name" value="Kinase-like_dom_sf"/>
</dbReference>
<keyword evidence="4" id="KW-0808">Transferase</keyword>
<reference evidence="4 5" key="1">
    <citation type="journal article" date="2022" name="Nat. Genet.">
        <title>Improved pea reference genome and pan-genome highlight genomic features and evolutionary characteristics.</title>
        <authorList>
            <person name="Yang T."/>
            <person name="Liu R."/>
            <person name="Luo Y."/>
            <person name="Hu S."/>
            <person name="Wang D."/>
            <person name="Wang C."/>
            <person name="Pandey M.K."/>
            <person name="Ge S."/>
            <person name="Xu Q."/>
            <person name="Li N."/>
            <person name="Li G."/>
            <person name="Huang Y."/>
            <person name="Saxena R.K."/>
            <person name="Ji Y."/>
            <person name="Li M."/>
            <person name="Yan X."/>
            <person name="He Y."/>
            <person name="Liu Y."/>
            <person name="Wang X."/>
            <person name="Xiang C."/>
            <person name="Varshney R.K."/>
            <person name="Ding H."/>
            <person name="Gao S."/>
            <person name="Zong X."/>
        </authorList>
    </citation>
    <scope>NUCLEOTIDE SEQUENCE [LARGE SCALE GENOMIC DNA]</scope>
    <source>
        <strain evidence="4 5">cv. Zhongwan 6</strain>
    </source>
</reference>
<organism evidence="4 5">
    <name type="scientific">Pisum sativum</name>
    <name type="common">Garden pea</name>
    <name type="synonym">Lathyrus oleraceus</name>
    <dbReference type="NCBI Taxonomy" id="3888"/>
    <lineage>
        <taxon>Eukaryota</taxon>
        <taxon>Viridiplantae</taxon>
        <taxon>Streptophyta</taxon>
        <taxon>Embryophyta</taxon>
        <taxon>Tracheophyta</taxon>
        <taxon>Spermatophyta</taxon>
        <taxon>Magnoliopsida</taxon>
        <taxon>eudicotyledons</taxon>
        <taxon>Gunneridae</taxon>
        <taxon>Pentapetalae</taxon>
        <taxon>rosids</taxon>
        <taxon>fabids</taxon>
        <taxon>Fabales</taxon>
        <taxon>Fabaceae</taxon>
        <taxon>Papilionoideae</taxon>
        <taxon>50 kb inversion clade</taxon>
        <taxon>NPAAA clade</taxon>
        <taxon>Hologalegina</taxon>
        <taxon>IRL clade</taxon>
        <taxon>Fabeae</taxon>
        <taxon>Lathyrus</taxon>
    </lineage>
</organism>
<dbReference type="InterPro" id="IPR000719">
    <property type="entry name" value="Prot_kinase_dom"/>
</dbReference>